<gene>
    <name evidence="4" type="primary">LOC111450033</name>
</gene>
<accession>A0A6J1G2B0</accession>
<dbReference type="PANTHER" id="PTHR33083">
    <property type="entry name" value="EXPRESSED PROTEIN"/>
    <property type="match status" value="1"/>
</dbReference>
<dbReference type="GO" id="GO:0010150">
    <property type="term" value="P:leaf senescence"/>
    <property type="evidence" value="ECO:0007669"/>
    <property type="project" value="UniProtKB-ARBA"/>
</dbReference>
<dbReference type="KEGG" id="cmos:111450033"/>
<name>A0A6J1G2B0_CUCMO</name>
<organism evidence="3 4">
    <name type="scientific">Cucurbita moschata</name>
    <name type="common">Winter crookneck squash</name>
    <name type="synonym">Cucurbita pepo var. moschata</name>
    <dbReference type="NCBI Taxonomy" id="3662"/>
    <lineage>
        <taxon>Eukaryota</taxon>
        <taxon>Viridiplantae</taxon>
        <taxon>Streptophyta</taxon>
        <taxon>Embryophyta</taxon>
        <taxon>Tracheophyta</taxon>
        <taxon>Spermatophyta</taxon>
        <taxon>Magnoliopsida</taxon>
        <taxon>eudicotyledons</taxon>
        <taxon>Gunneridae</taxon>
        <taxon>Pentapetalae</taxon>
        <taxon>rosids</taxon>
        <taxon>fabids</taxon>
        <taxon>Cucurbitales</taxon>
        <taxon>Cucurbitaceae</taxon>
        <taxon>Cucurbiteae</taxon>
        <taxon>Cucurbita</taxon>
    </lineage>
</organism>
<reference evidence="4" key="1">
    <citation type="submission" date="2025-08" db="UniProtKB">
        <authorList>
            <consortium name="RefSeq"/>
        </authorList>
    </citation>
    <scope>IDENTIFICATION</scope>
    <source>
        <tissue evidence="4">Young leaves</tissue>
    </source>
</reference>
<dbReference type="RefSeq" id="XP_022945942.1">
    <property type="nucleotide sequence ID" value="XM_023090174.1"/>
</dbReference>
<evidence type="ECO:0000313" key="3">
    <source>
        <dbReference type="Proteomes" id="UP000504609"/>
    </source>
</evidence>
<comment type="similarity">
    <text evidence="1">Belongs to the senescence regulator S40 family.</text>
</comment>
<feature type="region of interest" description="Disordered" evidence="2">
    <location>
        <begin position="1"/>
        <end position="94"/>
    </location>
</feature>
<feature type="compositionally biased region" description="Acidic residues" evidence="2">
    <location>
        <begin position="42"/>
        <end position="55"/>
    </location>
</feature>
<dbReference type="Pfam" id="PF04520">
    <property type="entry name" value="Senescence_reg"/>
    <property type="match status" value="1"/>
</dbReference>
<feature type="compositionally biased region" description="Low complexity" evidence="2">
    <location>
        <begin position="126"/>
        <end position="138"/>
    </location>
</feature>
<sequence length="244" mass="26803">MDLTPPSSRFRHRKSPSSERFLLSFSSPSPRPSNPTSANALDNDDNNSELNEDDVFWTGDFAADSAHHTHSTPSSSSSSTPRHHIHHLQHHKGFPQSETFGILAALPENEASSSLRNSSYFYHKASVSSSSSSSPSSSRMIPTIPKPPLERLPLPISSSLKYQSAPVNVPMMSKAAVQRHQEIDVDDVDESDGEMLPPHEIVARSLAQSPLLSCSVLEGAGRTLKGRDLRQVRNAVWRRTGFLD</sequence>
<dbReference type="GeneID" id="111450033"/>
<feature type="compositionally biased region" description="Low complexity" evidence="2">
    <location>
        <begin position="71"/>
        <end position="80"/>
    </location>
</feature>
<evidence type="ECO:0000313" key="4">
    <source>
        <dbReference type="RefSeq" id="XP_022945942.1"/>
    </source>
</evidence>
<dbReference type="InterPro" id="IPR007608">
    <property type="entry name" value="Senescence_reg_S40"/>
</dbReference>
<proteinExistence type="inferred from homology"/>
<dbReference type="PANTHER" id="PTHR33083:SF50">
    <property type="entry name" value="PROTEIN S40-7"/>
    <property type="match status" value="1"/>
</dbReference>
<feature type="compositionally biased region" description="Basic residues" evidence="2">
    <location>
        <begin position="81"/>
        <end position="93"/>
    </location>
</feature>
<keyword evidence="3" id="KW-1185">Reference proteome</keyword>
<feature type="region of interest" description="Disordered" evidence="2">
    <location>
        <begin position="126"/>
        <end position="146"/>
    </location>
</feature>
<dbReference type="Proteomes" id="UP000504609">
    <property type="component" value="Unplaced"/>
</dbReference>
<feature type="compositionally biased region" description="Low complexity" evidence="2">
    <location>
        <begin position="18"/>
        <end position="41"/>
    </location>
</feature>
<evidence type="ECO:0000256" key="2">
    <source>
        <dbReference type="SAM" id="MobiDB-lite"/>
    </source>
</evidence>
<dbReference type="AlphaFoldDB" id="A0A6J1G2B0"/>
<protein>
    <submittedName>
        <fullName evidence="4">Uncharacterized protein LOC111450033</fullName>
    </submittedName>
</protein>
<evidence type="ECO:0000256" key="1">
    <source>
        <dbReference type="ARBA" id="ARBA00034773"/>
    </source>
</evidence>